<sequence>MASILDGQGIGEQEAELDALGMLADLRSFRKNRAQNSADLGPRYSKRENPGLESSIDAHVTGSLNLIDVEYLQRPGMRFRSVDLSGTLGCFALDVITDIAFGSSGGDVKTNADVFDFFSNVAAFVLVTSLTAVITSQNHRNTLVERNGGAEFLAKVAVEKRYSTTTQLSERLDMLAAFKMHGLTKEEAEIESVS</sequence>
<dbReference type="GO" id="GO:0016705">
    <property type="term" value="F:oxidoreductase activity, acting on paired donors, with incorporation or reduction of molecular oxygen"/>
    <property type="evidence" value="ECO:0007669"/>
    <property type="project" value="InterPro"/>
</dbReference>
<dbReference type="HOGENOM" id="CLU_1402715_0_0_1"/>
<proteinExistence type="predicted"/>
<dbReference type="InParanoid" id="K1Y164"/>
<organism evidence="1 2">
    <name type="scientific">Marssonina brunnea f. sp. multigermtubi (strain MB_m1)</name>
    <name type="common">Marssonina leaf spot fungus</name>
    <dbReference type="NCBI Taxonomy" id="1072389"/>
    <lineage>
        <taxon>Eukaryota</taxon>
        <taxon>Fungi</taxon>
        <taxon>Dikarya</taxon>
        <taxon>Ascomycota</taxon>
        <taxon>Pezizomycotina</taxon>
        <taxon>Leotiomycetes</taxon>
        <taxon>Helotiales</taxon>
        <taxon>Drepanopezizaceae</taxon>
        <taxon>Drepanopeziza</taxon>
    </lineage>
</organism>
<evidence type="ECO:0000313" key="1">
    <source>
        <dbReference type="EMBL" id="EKD18894.1"/>
    </source>
</evidence>
<dbReference type="GO" id="GO:0005506">
    <property type="term" value="F:iron ion binding"/>
    <property type="evidence" value="ECO:0007669"/>
    <property type="project" value="InterPro"/>
</dbReference>
<dbReference type="OrthoDB" id="1470350at2759"/>
<protein>
    <submittedName>
        <fullName evidence="1">Cytochrome P450</fullName>
    </submittedName>
</protein>
<dbReference type="AlphaFoldDB" id="K1Y164"/>
<keyword evidence="2" id="KW-1185">Reference proteome</keyword>
<dbReference type="KEGG" id="mbe:MBM_03136"/>
<gene>
    <name evidence="1" type="ORF">MBM_03136</name>
</gene>
<dbReference type="InterPro" id="IPR036396">
    <property type="entry name" value="Cyt_P450_sf"/>
</dbReference>
<dbReference type="Gene3D" id="1.10.630.10">
    <property type="entry name" value="Cytochrome P450"/>
    <property type="match status" value="1"/>
</dbReference>
<dbReference type="GO" id="GO:0020037">
    <property type="term" value="F:heme binding"/>
    <property type="evidence" value="ECO:0007669"/>
    <property type="project" value="InterPro"/>
</dbReference>
<dbReference type="Proteomes" id="UP000006753">
    <property type="component" value="Unassembled WGS sequence"/>
</dbReference>
<reference evidence="1 2" key="1">
    <citation type="journal article" date="2012" name="BMC Genomics">
        <title>Sequencing the genome of Marssonina brunnea reveals fungus-poplar co-evolution.</title>
        <authorList>
            <person name="Zhu S."/>
            <person name="Cao Y.-Z."/>
            <person name="Jiang C."/>
            <person name="Tan B.-Y."/>
            <person name="Wang Z."/>
            <person name="Feng S."/>
            <person name="Zhang L."/>
            <person name="Su X.-H."/>
            <person name="Brejova B."/>
            <person name="Vinar T."/>
            <person name="Xu M."/>
            <person name="Wang M.-X."/>
            <person name="Zhang S.-G."/>
            <person name="Huang M.-R."/>
            <person name="Wu R."/>
            <person name="Zhou Y."/>
        </authorList>
    </citation>
    <scope>NUCLEOTIDE SEQUENCE [LARGE SCALE GENOMIC DNA]</scope>
    <source>
        <strain evidence="1 2">MB_m1</strain>
    </source>
</reference>
<accession>K1Y164</accession>
<evidence type="ECO:0000313" key="2">
    <source>
        <dbReference type="Proteomes" id="UP000006753"/>
    </source>
</evidence>
<name>K1Y164_MARBU</name>
<dbReference type="EMBL" id="JH921432">
    <property type="protein sequence ID" value="EKD18894.1"/>
    <property type="molecule type" value="Genomic_DNA"/>
</dbReference>
<dbReference type="GO" id="GO:0004497">
    <property type="term" value="F:monooxygenase activity"/>
    <property type="evidence" value="ECO:0007669"/>
    <property type="project" value="InterPro"/>
</dbReference>